<name>A0A370FVB9_GLULI</name>
<accession>A0A370FVB9</accession>
<keyword evidence="2" id="KW-1185">Reference proteome</keyword>
<sequence>MCAEGCRVIVEKGVVATTAAAPSFADMILGMEGRIGLPRTVLADTGFASRKAVETVQATGIDPLVAIGPPVGRRSYDFRP</sequence>
<proteinExistence type="predicted"/>
<evidence type="ECO:0000313" key="1">
    <source>
        <dbReference type="EMBL" id="RDI34243.1"/>
    </source>
</evidence>
<protein>
    <submittedName>
        <fullName evidence="1">Uncharacterized protein</fullName>
    </submittedName>
</protein>
<organism evidence="1 2">
    <name type="scientific">Gluconacetobacter liquefaciens</name>
    <name type="common">Acetobacter liquefaciens</name>
    <dbReference type="NCBI Taxonomy" id="89584"/>
    <lineage>
        <taxon>Bacteria</taxon>
        <taxon>Pseudomonadati</taxon>
        <taxon>Pseudomonadota</taxon>
        <taxon>Alphaproteobacteria</taxon>
        <taxon>Acetobacterales</taxon>
        <taxon>Acetobacteraceae</taxon>
        <taxon>Gluconacetobacter</taxon>
    </lineage>
</organism>
<dbReference type="EMBL" id="QQAW01000015">
    <property type="protein sequence ID" value="RDI34243.1"/>
    <property type="molecule type" value="Genomic_DNA"/>
</dbReference>
<reference evidence="1 2" key="1">
    <citation type="submission" date="2018-07" db="EMBL/GenBank/DDBJ databases">
        <title>Genomic Encyclopedia of Type Strains, Phase IV (KMG-IV): sequencing the most valuable type-strain genomes for metagenomic binning, comparative biology and taxonomic classification.</title>
        <authorList>
            <person name="Goeker M."/>
        </authorList>
    </citation>
    <scope>NUCLEOTIDE SEQUENCE [LARGE SCALE GENOMIC DNA]</scope>
    <source>
        <strain evidence="1 2">DSM 5603</strain>
    </source>
</reference>
<dbReference type="AlphaFoldDB" id="A0A370FVB9"/>
<gene>
    <name evidence="1" type="ORF">C7453_11552</name>
</gene>
<evidence type="ECO:0000313" key="2">
    <source>
        <dbReference type="Proteomes" id="UP000254958"/>
    </source>
</evidence>
<dbReference type="Proteomes" id="UP000254958">
    <property type="component" value="Unassembled WGS sequence"/>
</dbReference>
<comment type="caution">
    <text evidence="1">The sequence shown here is derived from an EMBL/GenBank/DDBJ whole genome shotgun (WGS) entry which is preliminary data.</text>
</comment>